<evidence type="ECO:0000313" key="5">
    <source>
        <dbReference type="Proteomes" id="UP000263689"/>
    </source>
</evidence>
<dbReference type="SUPFAM" id="SSF52540">
    <property type="entry name" value="P-loop containing nucleoside triphosphate hydrolases"/>
    <property type="match status" value="1"/>
</dbReference>
<dbReference type="AlphaFoldDB" id="A0A2Z5PM76"/>
<dbReference type="EMBL" id="AP011528">
    <property type="protein sequence ID" value="BAP62886.1"/>
    <property type="molecule type" value="Genomic_DNA"/>
</dbReference>
<dbReference type="GO" id="GO:0003676">
    <property type="term" value="F:nucleic acid binding"/>
    <property type="evidence" value="ECO:0007669"/>
    <property type="project" value="InterPro"/>
</dbReference>
<dbReference type="InterPro" id="IPR001650">
    <property type="entry name" value="Helicase_C-like"/>
</dbReference>
<gene>
    <name evidence="4" type="ORF">MMOS7_08000</name>
</gene>
<dbReference type="GO" id="GO:0005524">
    <property type="term" value="F:ATP binding"/>
    <property type="evidence" value="ECO:0007669"/>
    <property type="project" value="UniProtKB-KW"/>
</dbReference>
<sequence length="1263" mass="147485">MEKYINFMFKDQNKVATAIRLVPINGKPSGYAFELNGNHYDRNIDEIIKKILKKELVNQYNYYINVYPINLELISKGDQKKNNFYSKSKHHFDNTNIVYFEIDVIKKDNNANCEEYLKNYLQNMPKPSMIVFTGNGYHIYYKLDEFYKYSELNSILKKYVTYDKKHEKIINGGTGQYILNPRLRLPGTCNFKKNTLNETVKKECRIVELNDLRYNKDELFESIEEIIGYKPFDDEEVVSEKRIGSFSDYIEATRGLSYNGAIDIREKMLKQILDLCKQYQMKISGGKDKLENILKMIGYEYENKGNHFKIDNYGLDTEGGDQLLIIYPNGSFAKTYCNYVDDQLENPSFLQLLYIRDIDSFKKILEIEGLYSEFYNDLTKLYHSEIHGINIPKVVFDENIIDIDPNISKKDLIKIIDMAKKNYKLPNTYITKDMEITKERYKNAYFQHLNDEEFEDVYHNISACVDQALSYNTEDIETLKIDQYIPVNTIDYIFNRIDEKCNGKQKEICMLSPTGSGKTTAIFNKFISNNENKTILAVPYLSNSKQLGLKYKNQKGIVALYENSKISQEKLNSANFIVTTYDQIGRLAERKDISEFNLYVDEAHNVVLQHNFRNQALDALNKVSKLVNRTIYVTATNYNLNYKKLPIIKIIQKNKRFKYDDISVVDSNVPLKLLIEAVLYDYEDQKESGKTQIIFNNNKEQNRKIKARLEEQGIRCALLDAESKESIDYTNVMEEEKLPENLDVCICTSAIADGVNIENLNIGNLHIHKIDNFNTFLQFIARFRNGCQKIYLYVDLNKQNPKYISKENFENDVRKNILDMLHVINSDIAKYSDERIRELVLKIHNSVSETPEILSTIEEYTLSDIKKYHLKSLKQLLSIYPEAYKDCVEIADINEILALKTGYGSEDKLLTYDLDAKKYVVNEITVMKKYSDYISKQVMNSKIMLHMMINRCDDLEKNVNIVNEKEYTKDEKSEFTTHINNRRHIYHELEKAYEKDGTALKRIAYEDDKTVREVMLRKNISQEAVKLANKKSEIIKYVTIINAEDEGILEPEKRMENYNKGNRGLHKLKENIILIKNLSVFKNSSKHIKNLHNVCAENARAYTNYILYTIYENIVNSENGKKVDFLKIRDRLNSEFEKIDEFDQISIDKIKEYAKQFGNIARWDDKKGIGYFKSMNEVIFKVVKSKQQLKDKLKEYSNPKKAINETLEKLGGKAKTNQILRYIKDNYVGIDKDHIESIKLVLDSGIFIKLSSDVIISDQSAMA</sequence>
<dbReference type="InterPro" id="IPR011545">
    <property type="entry name" value="DEAD/DEAH_box_helicase_dom"/>
</dbReference>
<reference evidence="4 5" key="1">
    <citation type="submission" date="2009-06" db="EMBL/GenBank/DDBJ databases">
        <title>Molecular Evidence for Microbiologically Influenced Corrosion from genome of Methanogen.</title>
        <authorList>
            <person name="Ito N."/>
            <person name="Tsurumaru H."/>
            <person name="Shimizu A."/>
            <person name="Harada T."/>
            <person name="Hosoyama A."/>
            <person name="Horikawa H."/>
            <person name="Wakai S."/>
            <person name="Sasaki K."/>
            <person name="Nishijima K."/>
            <person name="Ataku H."/>
            <person name="Yamazaki J."/>
            <person name="Mise M."/>
            <person name="Yamazaki S."/>
            <person name="Tanikawa S."/>
            <person name="Harayama S."/>
            <person name="Fujita N."/>
        </authorList>
    </citation>
    <scope>NUCLEOTIDE SEQUENCE [LARGE SCALE GENOMIC DNA]</scope>
    <source>
        <strain evidence="5">OS7 ( NBRC 103642)</strain>
    </source>
</reference>
<dbReference type="RefSeq" id="WP_146777847.1">
    <property type="nucleotide sequence ID" value="NZ_AP011528.1"/>
</dbReference>
<evidence type="ECO:0000259" key="3">
    <source>
        <dbReference type="PROSITE" id="PS51194"/>
    </source>
</evidence>
<accession>A0A2Z5PM76</accession>
<dbReference type="Gene3D" id="3.40.50.300">
    <property type="entry name" value="P-loop containing nucleotide triphosphate hydrolases"/>
    <property type="match status" value="2"/>
</dbReference>
<name>A0A2Z5PM76_METMI</name>
<dbReference type="GeneID" id="37875287"/>
<organism evidence="4 5">
    <name type="scientific">Methanococcus maripaludis OS7</name>
    <dbReference type="NCBI Taxonomy" id="637915"/>
    <lineage>
        <taxon>Archaea</taxon>
        <taxon>Methanobacteriati</taxon>
        <taxon>Methanobacteriota</taxon>
        <taxon>Methanomada group</taxon>
        <taxon>Methanococci</taxon>
        <taxon>Methanococcales</taxon>
        <taxon>Methanococcaceae</taxon>
        <taxon>Methanococcus</taxon>
    </lineage>
</organism>
<dbReference type="InterPro" id="IPR027417">
    <property type="entry name" value="P-loop_NTPase"/>
</dbReference>
<proteinExistence type="predicted"/>
<evidence type="ECO:0000256" key="1">
    <source>
        <dbReference type="ARBA" id="ARBA00022741"/>
    </source>
</evidence>
<evidence type="ECO:0000313" key="4">
    <source>
        <dbReference type="EMBL" id="BAP62886.1"/>
    </source>
</evidence>
<feature type="domain" description="Helicase C-terminal" evidence="3">
    <location>
        <begin position="674"/>
        <end position="840"/>
    </location>
</feature>
<dbReference type="Pfam" id="PF00270">
    <property type="entry name" value="DEAD"/>
    <property type="match status" value="1"/>
</dbReference>
<protein>
    <recommendedName>
        <fullName evidence="3">Helicase C-terminal domain-containing protein</fullName>
    </recommendedName>
</protein>
<dbReference type="Proteomes" id="UP000263689">
    <property type="component" value="Chromosome"/>
</dbReference>
<dbReference type="KEGG" id="mmao:MMOS7_08000"/>
<evidence type="ECO:0000256" key="2">
    <source>
        <dbReference type="ARBA" id="ARBA00022840"/>
    </source>
</evidence>
<keyword evidence="1" id="KW-0547">Nucleotide-binding</keyword>
<keyword evidence="2" id="KW-0067">ATP-binding</keyword>
<dbReference type="PROSITE" id="PS51194">
    <property type="entry name" value="HELICASE_CTER"/>
    <property type="match status" value="1"/>
</dbReference>